<accession>A0ABR3HC54</accession>
<dbReference type="Proteomes" id="UP001549920">
    <property type="component" value="Unassembled WGS sequence"/>
</dbReference>
<feature type="region of interest" description="Disordered" evidence="2">
    <location>
        <begin position="35"/>
        <end position="124"/>
    </location>
</feature>
<reference evidence="5 6" key="1">
    <citation type="submission" date="2024-06" db="EMBL/GenBank/DDBJ databases">
        <title>A chromosome-level genome assembly of beet webworm, Loxostege sticticalis.</title>
        <authorList>
            <person name="Zhang Y."/>
        </authorList>
    </citation>
    <scope>NUCLEOTIDE SEQUENCE [LARGE SCALE GENOMIC DNA]</scope>
    <source>
        <strain evidence="5">AQ026</strain>
        <tissue evidence="5">Whole body</tissue>
    </source>
</reference>
<feature type="region of interest" description="Disordered" evidence="2">
    <location>
        <begin position="280"/>
        <end position="302"/>
    </location>
</feature>
<dbReference type="PROSITE" id="PS50003">
    <property type="entry name" value="PH_DOMAIN"/>
    <property type="match status" value="1"/>
</dbReference>
<dbReference type="Pfam" id="PF00620">
    <property type="entry name" value="RhoGAP"/>
    <property type="match status" value="1"/>
</dbReference>
<feature type="compositionally biased region" description="Basic and acidic residues" evidence="2">
    <location>
        <begin position="35"/>
        <end position="49"/>
    </location>
</feature>
<evidence type="ECO:0000313" key="6">
    <source>
        <dbReference type="Proteomes" id="UP001549920"/>
    </source>
</evidence>
<proteinExistence type="predicted"/>
<sequence>MFKLMRGKTWFKEETIQEPSVKSSVRQYERLHDWSPTSERGRAELERSFSKANSDSPPLVRINKRLGNSTENLLFPNSRRPNHLQLPASSSGDSLDVEIREREPGYTKSRKSRSMVAPKHRMRSPVPAPRMLLHQPAEATVILEGPVKRTKFSESGKKSKKNWNECYMILTTTALVFYKDQKTYLATRMPKPPGTPPSPAAPRAELVLPLRNAHVVQCIQMHTKRFTRSMVLTVGYDQYLLQDDTEDGAKRWLMNIQNIIYKLGPPMLEDFHSPQYMSSNTDLESLGRTPPAARHATRNKHKDEPVFGRKLEEVCPATSPRVPDFVVACVKEIESSEENMCTDGLYRASGNLSQVQKIRLEIDQNNLSVIENNTDIHVLTGSLKLFFRELKEPLIPCNMFDRVLAACSIKPREAKIKEFRDIVQALPQCNRDTLKYLLEHLLRVTQYSERNRMHTANLAIVFGPTLLWAPAEQAHNIAIDCIQQNNVVDILLNDFKEIFTEDNPKGKKKA</sequence>
<dbReference type="SMART" id="SM00324">
    <property type="entry name" value="RhoGAP"/>
    <property type="match status" value="1"/>
</dbReference>
<protein>
    <recommendedName>
        <fullName evidence="7">Rho GTPase-activating protein 15</fullName>
    </recommendedName>
</protein>
<dbReference type="InterPro" id="IPR011993">
    <property type="entry name" value="PH-like_dom_sf"/>
</dbReference>
<dbReference type="EMBL" id="JBEUOH010000022">
    <property type="protein sequence ID" value="KAL0868010.1"/>
    <property type="molecule type" value="Genomic_DNA"/>
</dbReference>
<evidence type="ECO:0000259" key="3">
    <source>
        <dbReference type="PROSITE" id="PS50003"/>
    </source>
</evidence>
<dbReference type="Pfam" id="PF00169">
    <property type="entry name" value="PH"/>
    <property type="match status" value="1"/>
</dbReference>
<dbReference type="SUPFAM" id="SSF50729">
    <property type="entry name" value="PH domain-like"/>
    <property type="match status" value="1"/>
</dbReference>
<organism evidence="5 6">
    <name type="scientific">Loxostege sticticalis</name>
    <name type="common">Beet webworm moth</name>
    <dbReference type="NCBI Taxonomy" id="481309"/>
    <lineage>
        <taxon>Eukaryota</taxon>
        <taxon>Metazoa</taxon>
        <taxon>Ecdysozoa</taxon>
        <taxon>Arthropoda</taxon>
        <taxon>Hexapoda</taxon>
        <taxon>Insecta</taxon>
        <taxon>Pterygota</taxon>
        <taxon>Neoptera</taxon>
        <taxon>Endopterygota</taxon>
        <taxon>Lepidoptera</taxon>
        <taxon>Glossata</taxon>
        <taxon>Ditrysia</taxon>
        <taxon>Pyraloidea</taxon>
        <taxon>Crambidae</taxon>
        <taxon>Pyraustinae</taxon>
        <taxon>Loxostege</taxon>
    </lineage>
</organism>
<evidence type="ECO:0000256" key="1">
    <source>
        <dbReference type="ARBA" id="ARBA00022468"/>
    </source>
</evidence>
<feature type="domain" description="Rho-GAP" evidence="4">
    <location>
        <begin position="309"/>
        <end position="499"/>
    </location>
</feature>
<dbReference type="InterPro" id="IPR050729">
    <property type="entry name" value="Rho-GAP"/>
</dbReference>
<dbReference type="PANTHER" id="PTHR23176:SF129">
    <property type="entry name" value="RHO GTPASE ACTIVATING PROTEIN AT 16F, ISOFORM E-RELATED"/>
    <property type="match status" value="1"/>
</dbReference>
<feature type="domain" description="PH" evidence="3">
    <location>
        <begin position="140"/>
        <end position="261"/>
    </location>
</feature>
<feature type="compositionally biased region" description="Basic residues" evidence="2">
    <location>
        <begin position="108"/>
        <end position="123"/>
    </location>
</feature>
<comment type="caution">
    <text evidence="5">The sequence shown here is derived from an EMBL/GenBank/DDBJ whole genome shotgun (WGS) entry which is preliminary data.</text>
</comment>
<name>A0ABR3HC54_LOXSC</name>
<dbReference type="Gene3D" id="2.30.29.30">
    <property type="entry name" value="Pleckstrin-homology domain (PH domain)/Phosphotyrosine-binding domain (PTB)"/>
    <property type="match status" value="1"/>
</dbReference>
<keyword evidence="6" id="KW-1185">Reference proteome</keyword>
<evidence type="ECO:0008006" key="7">
    <source>
        <dbReference type="Google" id="ProtNLM"/>
    </source>
</evidence>
<keyword evidence="1" id="KW-0343">GTPase activation</keyword>
<evidence type="ECO:0000259" key="4">
    <source>
        <dbReference type="PROSITE" id="PS50238"/>
    </source>
</evidence>
<dbReference type="Gene3D" id="1.10.555.10">
    <property type="entry name" value="Rho GTPase activation protein"/>
    <property type="match status" value="1"/>
</dbReference>
<dbReference type="SMART" id="SM00233">
    <property type="entry name" value="PH"/>
    <property type="match status" value="1"/>
</dbReference>
<dbReference type="InterPro" id="IPR008936">
    <property type="entry name" value="Rho_GTPase_activation_prot"/>
</dbReference>
<evidence type="ECO:0000313" key="5">
    <source>
        <dbReference type="EMBL" id="KAL0868010.1"/>
    </source>
</evidence>
<dbReference type="PANTHER" id="PTHR23176">
    <property type="entry name" value="RHO/RAC/CDC GTPASE-ACTIVATING PROTEIN"/>
    <property type="match status" value="1"/>
</dbReference>
<gene>
    <name evidence="5" type="ORF">ABMA27_008664</name>
</gene>
<dbReference type="SUPFAM" id="SSF48350">
    <property type="entry name" value="GTPase activation domain, GAP"/>
    <property type="match status" value="1"/>
</dbReference>
<evidence type="ECO:0000256" key="2">
    <source>
        <dbReference type="SAM" id="MobiDB-lite"/>
    </source>
</evidence>
<dbReference type="PROSITE" id="PS50238">
    <property type="entry name" value="RHOGAP"/>
    <property type="match status" value="1"/>
</dbReference>
<dbReference type="InterPro" id="IPR001849">
    <property type="entry name" value="PH_domain"/>
</dbReference>
<dbReference type="InterPro" id="IPR000198">
    <property type="entry name" value="RhoGAP_dom"/>
</dbReference>